<dbReference type="GO" id="GO:0017057">
    <property type="term" value="F:6-phosphogluconolactonase activity"/>
    <property type="evidence" value="ECO:0007669"/>
    <property type="project" value="UniProtKB-UniRule"/>
</dbReference>
<dbReference type="EMBL" id="SRSF01000012">
    <property type="protein sequence ID" value="THH35539.1"/>
    <property type="molecule type" value="Genomic_DNA"/>
</dbReference>
<protein>
    <recommendedName>
        <fullName evidence="6 7">6-phosphogluconolactonase</fullName>
        <shortName evidence="7">6PGL</shortName>
        <ecNumber evidence="5 7">3.1.1.31</ecNumber>
    </recommendedName>
</protein>
<dbReference type="GO" id="GO:0006098">
    <property type="term" value="P:pentose-phosphate shunt"/>
    <property type="evidence" value="ECO:0007669"/>
    <property type="project" value="UniProtKB-UniPathway"/>
</dbReference>
<gene>
    <name evidence="7 9" type="primary">pgl</name>
    <name evidence="9" type="ORF">E4021_16585</name>
</gene>
<dbReference type="EC" id="3.1.1.31" evidence="5 7"/>
<dbReference type="SUPFAM" id="SSF100950">
    <property type="entry name" value="NagB/RpiA/CoA transferase-like"/>
    <property type="match status" value="1"/>
</dbReference>
<dbReference type="InterPro" id="IPR006148">
    <property type="entry name" value="Glc/Gal-6P_isomerase"/>
</dbReference>
<comment type="function">
    <text evidence="2 7">Hydrolysis of 6-phosphogluconolactone to 6-phosphogluconate.</text>
</comment>
<reference evidence="9 10" key="1">
    <citation type="submission" date="2019-04" db="EMBL/GenBank/DDBJ databases">
        <title>Lewinella litorea sp. nov., isolated from a marine sand.</title>
        <authorList>
            <person name="Yoon J.-H."/>
        </authorList>
    </citation>
    <scope>NUCLEOTIDE SEQUENCE [LARGE SCALE GENOMIC DNA]</scope>
    <source>
        <strain evidence="9 10">HSMS-39</strain>
    </source>
</reference>
<keyword evidence="10" id="KW-1185">Reference proteome</keyword>
<name>A0A4S4N8S0_9BACT</name>
<dbReference type="NCBIfam" id="TIGR01198">
    <property type="entry name" value="pgl"/>
    <property type="match status" value="1"/>
</dbReference>
<dbReference type="RefSeq" id="WP_136460502.1">
    <property type="nucleotide sequence ID" value="NZ_SRSF01000012.1"/>
</dbReference>
<comment type="pathway">
    <text evidence="3 7">Carbohydrate degradation; pentose phosphate pathway; D-ribulose 5-phosphate from D-glucose 6-phosphate (oxidative stage): step 2/3.</text>
</comment>
<comment type="caution">
    <text evidence="9">The sequence shown here is derived from an EMBL/GenBank/DDBJ whole genome shotgun (WGS) entry which is preliminary data.</text>
</comment>
<dbReference type="GO" id="GO:0005975">
    <property type="term" value="P:carbohydrate metabolic process"/>
    <property type="evidence" value="ECO:0007669"/>
    <property type="project" value="UniProtKB-UniRule"/>
</dbReference>
<dbReference type="OrthoDB" id="9810967at2"/>
<feature type="domain" description="Glucosamine/galactosamine-6-phosphate isomerase" evidence="8">
    <location>
        <begin position="17"/>
        <end position="236"/>
    </location>
</feature>
<accession>A0A4S4N8S0</accession>
<evidence type="ECO:0000313" key="10">
    <source>
        <dbReference type="Proteomes" id="UP000308528"/>
    </source>
</evidence>
<comment type="similarity">
    <text evidence="4 7">Belongs to the glucosamine/galactosamine-6-phosphate isomerase family. 6-phosphogluconolactonase subfamily.</text>
</comment>
<dbReference type="CDD" id="cd01400">
    <property type="entry name" value="6PGL"/>
    <property type="match status" value="1"/>
</dbReference>
<keyword evidence="7 9" id="KW-0378">Hydrolase</keyword>
<dbReference type="Gene3D" id="3.40.50.1360">
    <property type="match status" value="1"/>
</dbReference>
<evidence type="ECO:0000256" key="6">
    <source>
        <dbReference type="ARBA" id="ARBA00020337"/>
    </source>
</evidence>
<dbReference type="PANTHER" id="PTHR11054:SF0">
    <property type="entry name" value="6-PHOSPHOGLUCONOLACTONASE"/>
    <property type="match status" value="1"/>
</dbReference>
<comment type="catalytic activity">
    <reaction evidence="1 7">
        <text>6-phospho-D-glucono-1,5-lactone + H2O = 6-phospho-D-gluconate + H(+)</text>
        <dbReference type="Rhea" id="RHEA:12556"/>
        <dbReference type="ChEBI" id="CHEBI:15377"/>
        <dbReference type="ChEBI" id="CHEBI:15378"/>
        <dbReference type="ChEBI" id="CHEBI:57955"/>
        <dbReference type="ChEBI" id="CHEBI:58759"/>
        <dbReference type="EC" id="3.1.1.31"/>
    </reaction>
</comment>
<evidence type="ECO:0000256" key="7">
    <source>
        <dbReference type="RuleBase" id="RU365095"/>
    </source>
</evidence>
<evidence type="ECO:0000256" key="3">
    <source>
        <dbReference type="ARBA" id="ARBA00004961"/>
    </source>
</evidence>
<dbReference type="Proteomes" id="UP000308528">
    <property type="component" value="Unassembled WGS sequence"/>
</dbReference>
<evidence type="ECO:0000256" key="2">
    <source>
        <dbReference type="ARBA" id="ARBA00002681"/>
    </source>
</evidence>
<evidence type="ECO:0000256" key="4">
    <source>
        <dbReference type="ARBA" id="ARBA00010662"/>
    </source>
</evidence>
<dbReference type="InterPro" id="IPR037171">
    <property type="entry name" value="NagB/RpiA_transferase-like"/>
</dbReference>
<dbReference type="InterPro" id="IPR039104">
    <property type="entry name" value="6PGL"/>
</dbReference>
<dbReference type="PANTHER" id="PTHR11054">
    <property type="entry name" value="6-PHOSPHOGLUCONOLACTONASE"/>
    <property type="match status" value="1"/>
</dbReference>
<dbReference type="Pfam" id="PF01182">
    <property type="entry name" value="Glucosamine_iso"/>
    <property type="match status" value="1"/>
</dbReference>
<evidence type="ECO:0000313" key="9">
    <source>
        <dbReference type="EMBL" id="THH35539.1"/>
    </source>
</evidence>
<organism evidence="9 10">
    <name type="scientific">Neolewinella litorea</name>
    <dbReference type="NCBI Taxonomy" id="2562452"/>
    <lineage>
        <taxon>Bacteria</taxon>
        <taxon>Pseudomonadati</taxon>
        <taxon>Bacteroidota</taxon>
        <taxon>Saprospiria</taxon>
        <taxon>Saprospirales</taxon>
        <taxon>Lewinellaceae</taxon>
        <taxon>Neolewinella</taxon>
    </lineage>
</organism>
<evidence type="ECO:0000256" key="1">
    <source>
        <dbReference type="ARBA" id="ARBA00000832"/>
    </source>
</evidence>
<dbReference type="AlphaFoldDB" id="A0A4S4N8S0"/>
<dbReference type="UniPathway" id="UPA00115">
    <property type="reaction ID" value="UER00409"/>
</dbReference>
<evidence type="ECO:0000259" key="8">
    <source>
        <dbReference type="Pfam" id="PF01182"/>
    </source>
</evidence>
<dbReference type="InterPro" id="IPR005900">
    <property type="entry name" value="6-phosphogluconolactonase_DevB"/>
</dbReference>
<sequence length="247" mass="27233">MDNTTPRPHLHVFDDGPAVARAFADHLVKKLQQQPEGPVYWALSGGSTPKLLFKLLAKEYGEKIDWSRLHFFWGDDRMVPYDDPESNYGEVKSLLFDHVPVIEEQIHPVPTDLPAEEAAEAYAATISELLPQNSDGLPIFDINMLGMGGDGHTASIFPDSMDLLTDERICAVAKHPESGQLRVTLTGPVINASDEVVFLVTGDSKTERVAQILNRTKEGDRFPAAHIRPVTGNLHWFLDAAAAAEVK</sequence>
<evidence type="ECO:0000256" key="5">
    <source>
        <dbReference type="ARBA" id="ARBA00013198"/>
    </source>
</evidence>
<proteinExistence type="inferred from homology"/>